<feature type="non-terminal residue" evidence="1">
    <location>
        <position position="110"/>
    </location>
</feature>
<sequence length="110" mass="12171">MHRTRPLTRALLRVPRRRVLPVRPYSQDSVTDVKPVDDAPPAPPTAEAWLFADSLFPIRLGLSGVSTSSASLSARLTFPSVRHYLGLFRQDASARRVSSRSLAKSTRTDS</sequence>
<evidence type="ECO:0000313" key="1">
    <source>
        <dbReference type="EMBL" id="TFY66380.1"/>
    </source>
</evidence>
<dbReference type="AlphaFoldDB" id="A0A4Y9YXA1"/>
<keyword evidence="2" id="KW-1185">Reference proteome</keyword>
<protein>
    <submittedName>
        <fullName evidence="1">Uncharacterized protein</fullName>
    </submittedName>
</protein>
<proteinExistence type="predicted"/>
<name>A0A4Y9YXA1_9AGAM</name>
<reference evidence="1 2" key="1">
    <citation type="submission" date="2019-02" db="EMBL/GenBank/DDBJ databases">
        <title>Genome sequencing of the rare red list fungi Dentipellis fragilis.</title>
        <authorList>
            <person name="Buettner E."/>
            <person name="Kellner H."/>
        </authorList>
    </citation>
    <scope>NUCLEOTIDE SEQUENCE [LARGE SCALE GENOMIC DNA]</scope>
    <source>
        <strain evidence="1 2">DSM 105465</strain>
    </source>
</reference>
<comment type="caution">
    <text evidence="1">The sequence shown here is derived from an EMBL/GenBank/DDBJ whole genome shotgun (WGS) entry which is preliminary data.</text>
</comment>
<gene>
    <name evidence="1" type="ORF">EVG20_g4709</name>
</gene>
<dbReference type="Proteomes" id="UP000298327">
    <property type="component" value="Unassembled WGS sequence"/>
</dbReference>
<accession>A0A4Y9YXA1</accession>
<evidence type="ECO:0000313" key="2">
    <source>
        <dbReference type="Proteomes" id="UP000298327"/>
    </source>
</evidence>
<dbReference type="EMBL" id="SEOQ01000253">
    <property type="protein sequence ID" value="TFY66380.1"/>
    <property type="molecule type" value="Genomic_DNA"/>
</dbReference>
<organism evidence="1 2">
    <name type="scientific">Dentipellis fragilis</name>
    <dbReference type="NCBI Taxonomy" id="205917"/>
    <lineage>
        <taxon>Eukaryota</taxon>
        <taxon>Fungi</taxon>
        <taxon>Dikarya</taxon>
        <taxon>Basidiomycota</taxon>
        <taxon>Agaricomycotina</taxon>
        <taxon>Agaricomycetes</taxon>
        <taxon>Russulales</taxon>
        <taxon>Hericiaceae</taxon>
        <taxon>Dentipellis</taxon>
    </lineage>
</organism>